<accession>A0A7E4W7G2</accession>
<dbReference type="AlphaFoldDB" id="A0A7E4W7G2"/>
<evidence type="ECO:0000313" key="4">
    <source>
        <dbReference type="WBParaSite" id="Pan_g752.t1"/>
    </source>
</evidence>
<keyword evidence="2" id="KW-0812">Transmembrane</keyword>
<dbReference type="Proteomes" id="UP000492821">
    <property type="component" value="Unassembled WGS sequence"/>
</dbReference>
<dbReference type="WBParaSite" id="Pan_g752.t1">
    <property type="protein sequence ID" value="Pan_g752.t1"/>
    <property type="gene ID" value="Pan_g752"/>
</dbReference>
<sequence>MMARANFDKPLNALLRAHYTLTNEVDFKGVFNSNKHDSMCFFSLFGEICNDTLFHRYVRAKVEDKVEGPTINVKIILERGRRLKVSELVTSVLPPFSDNVWGMFAHILNAKVPIFLKAVVTLFIINILYRLKRLKATHLSYFFAMVHDYCSEHKVLRPGIYAHFRALGQKVVIENEGKIYPNKDENFLQRPHAFIWKYVESDFNKLVDFKLFDEARQRLDEFLVGNLTSNEMKIVERYYKLMHVTPTLAVIPISDPEVIQSLLHRSLTLNDVEADGLLRKISVDIMLDAFKEYADVKSSPGSDAESVGHVADGSARQKVSRKSSRRVVAENEDVPMKEVTVSPIPKKRVSSSSVESMQVDDAAEAVYDGDGSESPSPEPQDELMEPVPDSIPKSAPPRKISKKRSSSSSIDGSTQTDLREVIPPVPEKRFRVVDIKEEIVTEGDGNYVVPPPIATDPVLMLGSRSTSTDSEPGSPTSSDRAFIMARSIKTGNNFKLILPAW</sequence>
<evidence type="ECO:0000256" key="1">
    <source>
        <dbReference type="SAM" id="MobiDB-lite"/>
    </source>
</evidence>
<evidence type="ECO:0000256" key="2">
    <source>
        <dbReference type="SAM" id="Phobius"/>
    </source>
</evidence>
<keyword evidence="3" id="KW-1185">Reference proteome</keyword>
<keyword evidence="2" id="KW-0472">Membrane</keyword>
<proteinExistence type="predicted"/>
<name>A0A7E4W7G2_PANRE</name>
<feature type="transmembrane region" description="Helical" evidence="2">
    <location>
        <begin position="114"/>
        <end position="131"/>
    </location>
</feature>
<reference evidence="4" key="2">
    <citation type="submission" date="2020-10" db="UniProtKB">
        <authorList>
            <consortium name="WormBaseParasite"/>
        </authorList>
    </citation>
    <scope>IDENTIFICATION</scope>
</reference>
<feature type="region of interest" description="Disordered" evidence="1">
    <location>
        <begin position="366"/>
        <end position="422"/>
    </location>
</feature>
<keyword evidence="2" id="KW-1133">Transmembrane helix</keyword>
<evidence type="ECO:0000313" key="3">
    <source>
        <dbReference type="Proteomes" id="UP000492821"/>
    </source>
</evidence>
<protein>
    <submittedName>
        <fullName evidence="4">ULP_PROTEASE domain-containing protein</fullName>
    </submittedName>
</protein>
<reference evidence="3" key="1">
    <citation type="journal article" date="2013" name="Genetics">
        <title>The draft genome and transcriptome of Panagrellus redivivus are shaped by the harsh demands of a free-living lifestyle.</title>
        <authorList>
            <person name="Srinivasan J."/>
            <person name="Dillman A.R."/>
            <person name="Macchietto M.G."/>
            <person name="Heikkinen L."/>
            <person name="Lakso M."/>
            <person name="Fracchia K.M."/>
            <person name="Antoshechkin I."/>
            <person name="Mortazavi A."/>
            <person name="Wong G."/>
            <person name="Sternberg P.W."/>
        </authorList>
    </citation>
    <scope>NUCLEOTIDE SEQUENCE [LARGE SCALE GENOMIC DNA]</scope>
    <source>
        <strain evidence="3">MT8872</strain>
    </source>
</reference>
<feature type="region of interest" description="Disordered" evidence="1">
    <location>
        <begin position="296"/>
        <end position="334"/>
    </location>
</feature>
<organism evidence="3 4">
    <name type="scientific">Panagrellus redivivus</name>
    <name type="common">Microworm</name>
    <dbReference type="NCBI Taxonomy" id="6233"/>
    <lineage>
        <taxon>Eukaryota</taxon>
        <taxon>Metazoa</taxon>
        <taxon>Ecdysozoa</taxon>
        <taxon>Nematoda</taxon>
        <taxon>Chromadorea</taxon>
        <taxon>Rhabditida</taxon>
        <taxon>Tylenchina</taxon>
        <taxon>Panagrolaimomorpha</taxon>
        <taxon>Panagrolaimoidea</taxon>
        <taxon>Panagrolaimidae</taxon>
        <taxon>Panagrellus</taxon>
    </lineage>
</organism>